<dbReference type="PANTHER" id="PTHR11835:SF34">
    <property type="entry name" value="ISOCITRATE DEHYDROGENASE [NAD] SUBUNIT ALPHA, MITOCHONDRIAL"/>
    <property type="match status" value="1"/>
</dbReference>
<dbReference type="SUPFAM" id="SSF53659">
    <property type="entry name" value="Isocitrate/Isopropylmalate dehydrogenase-like"/>
    <property type="match status" value="1"/>
</dbReference>
<name>A0A3G3IG18_9ARCH</name>
<dbReference type="Proteomes" id="UP000273278">
    <property type="component" value="Chromosome"/>
</dbReference>
<evidence type="ECO:0000313" key="4">
    <source>
        <dbReference type="EMBL" id="AYQ54608.1"/>
    </source>
</evidence>
<evidence type="ECO:0000256" key="1">
    <source>
        <dbReference type="ARBA" id="ARBA00007769"/>
    </source>
</evidence>
<dbReference type="RefSeq" id="WP_015504325.1">
    <property type="nucleotide sequence ID" value="NZ_CAYARL010000008.1"/>
</dbReference>
<evidence type="ECO:0000259" key="3">
    <source>
        <dbReference type="SMART" id="SM01329"/>
    </source>
</evidence>
<dbReference type="Pfam" id="PF00180">
    <property type="entry name" value="Iso_dh"/>
    <property type="match status" value="1"/>
</dbReference>
<evidence type="ECO:0000256" key="2">
    <source>
        <dbReference type="ARBA" id="ARBA00023002"/>
    </source>
</evidence>
<dbReference type="GeneID" id="41321228"/>
<dbReference type="OMA" id="ESSERHM"/>
<gene>
    <name evidence="4" type="ORF">BKD89_02135</name>
</gene>
<feature type="domain" description="Isopropylmalate dehydrogenase-like" evidence="3">
    <location>
        <begin position="5"/>
        <end position="324"/>
    </location>
</feature>
<reference evidence="4 5" key="1">
    <citation type="submission" date="2016-10" db="EMBL/GenBank/DDBJ databases">
        <title>Complete genome of the TMA-utilizing, human hosted archaeon Methanomethylophilus alvus Gen. nov, sp. nov., strain Mx-05, derived from a pure culture.</title>
        <authorList>
            <person name="Brugere J.-F."/>
            <person name="Ben Hania W."/>
            <person name="Chaudhary P.P."/>
            <person name="Gaci N."/>
            <person name="Borrel G."/>
            <person name="Cao Van Tuat L."/>
            <person name="Fardeau M.-L."/>
            <person name="Harris H.M.B."/>
            <person name="O'Toole P.W."/>
            <person name="Ollivier B."/>
        </authorList>
    </citation>
    <scope>NUCLEOTIDE SEQUENCE [LARGE SCALE GENOMIC DNA]</scope>
    <source>
        <strain evidence="4 5">Mx-05</strain>
    </source>
</reference>
<organism evidence="4 5">
    <name type="scientific">Methanomethylophilus alvi</name>
    <dbReference type="NCBI Taxonomy" id="1291540"/>
    <lineage>
        <taxon>Archaea</taxon>
        <taxon>Methanobacteriati</taxon>
        <taxon>Thermoplasmatota</taxon>
        <taxon>Thermoplasmata</taxon>
        <taxon>Methanomassiliicoccales</taxon>
        <taxon>Methanomethylophilaceae</taxon>
        <taxon>Methanomethylophilus</taxon>
    </lineage>
</organism>
<dbReference type="GO" id="GO:0006099">
    <property type="term" value="P:tricarboxylic acid cycle"/>
    <property type="evidence" value="ECO:0007669"/>
    <property type="project" value="TreeGrafter"/>
</dbReference>
<dbReference type="PANTHER" id="PTHR11835">
    <property type="entry name" value="DECARBOXYLATING DEHYDROGENASES-ISOCITRATE, ISOPROPYLMALATE, TARTRATE"/>
    <property type="match status" value="1"/>
</dbReference>
<dbReference type="GO" id="GO:0006102">
    <property type="term" value="P:isocitrate metabolic process"/>
    <property type="evidence" value="ECO:0007669"/>
    <property type="project" value="TreeGrafter"/>
</dbReference>
<dbReference type="AlphaFoldDB" id="A0A3G3IG18"/>
<evidence type="ECO:0000313" key="5">
    <source>
        <dbReference type="Proteomes" id="UP000273278"/>
    </source>
</evidence>
<accession>A0A3G3IG18</accession>
<protein>
    <recommendedName>
        <fullName evidence="3">Isopropylmalate dehydrogenase-like domain-containing protein</fullName>
    </recommendedName>
</protein>
<comment type="similarity">
    <text evidence="1">Belongs to the isocitrate and isopropylmalate dehydrogenases family.</text>
</comment>
<dbReference type="Gene3D" id="3.40.718.10">
    <property type="entry name" value="Isopropylmalate Dehydrogenase"/>
    <property type="match status" value="1"/>
</dbReference>
<dbReference type="GO" id="GO:0004449">
    <property type="term" value="F:isocitrate dehydrogenase (NAD+) activity"/>
    <property type="evidence" value="ECO:0007669"/>
    <property type="project" value="TreeGrafter"/>
</dbReference>
<dbReference type="InterPro" id="IPR024084">
    <property type="entry name" value="IsoPropMal-DH-like_dom"/>
</dbReference>
<sequence length="332" mass="35738">MANKKVLILPGDGPGPSVISAAEKVIRAAAPGVDLIHGEIGNVAYEHTSKALPASTMDMISTSDAILSGPADMSLIDGRDPIADIKRQMHLFAEVQEFRPLAGYLADRDVDILLVSHCVDAVSSVRESEGLDGVVSELDTDDDALSELFTSCMHIAEVTGRMKICLVRGMGLFESSERHMLDSFHSHFATSEFSVEDMSAEKAACLLQMVPETFDVVVSGTTTSQYLRGLLSGMIGGSGISPVAYLGERKGLFMPSRTFGSMNESRPWNPTSAILAGSEMLRYMGFGVEYSAIQKAVSDMYESGLTTSDIGEGHLSPDEFTQGVIDRIREQQ</sequence>
<dbReference type="EMBL" id="CP017686">
    <property type="protein sequence ID" value="AYQ54608.1"/>
    <property type="molecule type" value="Genomic_DNA"/>
</dbReference>
<keyword evidence="2" id="KW-0560">Oxidoreductase</keyword>
<proteinExistence type="inferred from homology"/>
<dbReference type="SMART" id="SM01329">
    <property type="entry name" value="Iso_dh"/>
    <property type="match status" value="1"/>
</dbReference>